<dbReference type="Pfam" id="PF01381">
    <property type="entry name" value="HTH_3"/>
    <property type="match status" value="1"/>
</dbReference>
<keyword evidence="1" id="KW-0238">DNA-binding</keyword>
<accession>M8CV07</accession>
<dbReference type="HOGENOM" id="CLU_066192_4_0_9"/>
<dbReference type="GO" id="GO:0003677">
    <property type="term" value="F:DNA binding"/>
    <property type="evidence" value="ECO:0007669"/>
    <property type="project" value="UniProtKB-KW"/>
</dbReference>
<evidence type="ECO:0000259" key="3">
    <source>
        <dbReference type="PROSITE" id="PS50943"/>
    </source>
</evidence>
<dbReference type="EMBL" id="AMYG01000055">
    <property type="protein sequence ID" value="EMT38188.1"/>
    <property type="molecule type" value="Genomic_DNA"/>
</dbReference>
<sequence>MIGKRIAELRKEKGMTQEELAKALNITRSALSLYEIGKRDPDTDTIKKIAEFFGVSTDYLLGQTDVRDRRTRYIQPQNNKIDSANSPQLTRKDERDIEKILDEVRKQLENAEGLMFDGEPASPEAIQSIIDSMRIGLEIAKQRNKQKYTPKKYRKNEKEVSKNE</sequence>
<dbReference type="Gene3D" id="1.10.260.40">
    <property type="entry name" value="lambda repressor-like DNA-binding domains"/>
    <property type="match status" value="1"/>
</dbReference>
<dbReference type="AlphaFoldDB" id="M8CV07"/>
<dbReference type="RefSeq" id="WP_004403770.1">
    <property type="nucleotide sequence ID" value="NZ_KB731303.1"/>
</dbReference>
<evidence type="ECO:0000256" key="1">
    <source>
        <dbReference type="ARBA" id="ARBA00023125"/>
    </source>
</evidence>
<dbReference type="SUPFAM" id="SSF47413">
    <property type="entry name" value="lambda repressor-like DNA-binding domains"/>
    <property type="match status" value="1"/>
</dbReference>
<evidence type="ECO:0000313" key="5">
    <source>
        <dbReference type="Proteomes" id="UP000013242"/>
    </source>
</evidence>
<dbReference type="PANTHER" id="PTHR46558:SF11">
    <property type="entry name" value="HTH-TYPE TRANSCRIPTIONAL REGULATOR XRE"/>
    <property type="match status" value="1"/>
</dbReference>
<dbReference type="SMART" id="SM00530">
    <property type="entry name" value="HTH_XRE"/>
    <property type="match status" value="1"/>
</dbReference>
<evidence type="ECO:0000313" key="4">
    <source>
        <dbReference type="EMBL" id="EMT38188.1"/>
    </source>
</evidence>
<proteinExistence type="predicted"/>
<dbReference type="PANTHER" id="PTHR46558">
    <property type="entry name" value="TRACRIPTIONAL REGULATORY PROTEIN-RELATED-RELATED"/>
    <property type="match status" value="1"/>
</dbReference>
<dbReference type="PROSITE" id="PS50943">
    <property type="entry name" value="HTH_CROC1"/>
    <property type="match status" value="1"/>
</dbReference>
<protein>
    <submittedName>
        <fullName evidence="4">Putative transcriptional regulator</fullName>
    </submittedName>
</protein>
<dbReference type="InterPro" id="IPR010982">
    <property type="entry name" value="Lambda_DNA-bd_dom_sf"/>
</dbReference>
<dbReference type="CDD" id="cd00093">
    <property type="entry name" value="HTH_XRE"/>
    <property type="match status" value="1"/>
</dbReference>
<keyword evidence="5" id="KW-1185">Reference proteome</keyword>
<feature type="compositionally biased region" description="Basic residues" evidence="2">
    <location>
        <begin position="145"/>
        <end position="155"/>
    </location>
</feature>
<dbReference type="PATRIC" id="fig|1198630.3.peg.2292"/>
<dbReference type="InterPro" id="IPR001387">
    <property type="entry name" value="Cro/C1-type_HTH"/>
</dbReference>
<evidence type="ECO:0000256" key="2">
    <source>
        <dbReference type="SAM" id="MobiDB-lite"/>
    </source>
</evidence>
<gene>
    <name evidence="4" type="ORF">TthWC1_2287</name>
</gene>
<feature type="domain" description="HTH cro/C1-type" evidence="3">
    <location>
        <begin position="6"/>
        <end position="60"/>
    </location>
</feature>
<reference evidence="4 5" key="1">
    <citation type="journal article" date="2013" name="PLoS ONE">
        <title>Genomic Evaluation of Thermoanaerobacter spp. for the Construction of Designer Co-Cultures to Improve Lignocellulosic Biofuel Production.</title>
        <authorList>
            <person name="Verbeke T.J."/>
            <person name="Zhang X."/>
            <person name="Henrissat B."/>
            <person name="Spicer V."/>
            <person name="Rydzak T."/>
            <person name="Krokhin O.V."/>
            <person name="Fristensky B."/>
            <person name="Levin D.B."/>
            <person name="Sparling R."/>
        </authorList>
    </citation>
    <scope>NUCLEOTIDE SEQUENCE [LARGE SCALE GENOMIC DNA]</scope>
    <source>
        <strain evidence="4 5">WC1</strain>
    </source>
</reference>
<organism evidence="4 5">
    <name type="scientific">Thermoanaerobacter thermohydrosulfuricus WC1</name>
    <dbReference type="NCBI Taxonomy" id="1198630"/>
    <lineage>
        <taxon>Bacteria</taxon>
        <taxon>Bacillati</taxon>
        <taxon>Bacillota</taxon>
        <taxon>Clostridia</taxon>
        <taxon>Thermoanaerobacterales</taxon>
        <taxon>Thermoanaerobacteraceae</taxon>
        <taxon>Thermoanaerobacter</taxon>
    </lineage>
</organism>
<dbReference type="Proteomes" id="UP000013242">
    <property type="component" value="Unassembled WGS sequence"/>
</dbReference>
<name>M8CV07_THETY</name>
<feature type="region of interest" description="Disordered" evidence="2">
    <location>
        <begin position="145"/>
        <end position="164"/>
    </location>
</feature>
<comment type="caution">
    <text evidence="4">The sequence shown here is derived from an EMBL/GenBank/DDBJ whole genome shotgun (WGS) entry which is preliminary data.</text>
</comment>